<dbReference type="EMBL" id="JAEKJA010000003">
    <property type="protein sequence ID" value="MBJ3775139.1"/>
    <property type="molecule type" value="Genomic_DNA"/>
</dbReference>
<evidence type="ECO:0000256" key="5">
    <source>
        <dbReference type="ARBA" id="ARBA00022553"/>
    </source>
</evidence>
<accession>A0A934MK40</accession>
<dbReference type="SUPFAM" id="SSF55874">
    <property type="entry name" value="ATPase domain of HSP90 chaperone/DNA topoisomerase II/histidine kinase"/>
    <property type="match status" value="1"/>
</dbReference>
<dbReference type="PROSITE" id="PS50885">
    <property type="entry name" value="HAMP"/>
    <property type="match status" value="1"/>
</dbReference>
<organism evidence="13 14">
    <name type="scientific">Acuticoccus mangrovi</name>
    <dbReference type="NCBI Taxonomy" id="2796142"/>
    <lineage>
        <taxon>Bacteria</taxon>
        <taxon>Pseudomonadati</taxon>
        <taxon>Pseudomonadota</taxon>
        <taxon>Alphaproteobacteria</taxon>
        <taxon>Hyphomicrobiales</taxon>
        <taxon>Amorphaceae</taxon>
        <taxon>Acuticoccus</taxon>
    </lineage>
</organism>
<dbReference type="Proteomes" id="UP000609531">
    <property type="component" value="Unassembled WGS sequence"/>
</dbReference>
<dbReference type="Gene3D" id="1.10.287.130">
    <property type="match status" value="1"/>
</dbReference>
<dbReference type="GO" id="GO:0005886">
    <property type="term" value="C:plasma membrane"/>
    <property type="evidence" value="ECO:0007669"/>
    <property type="project" value="UniProtKB-SubCell"/>
</dbReference>
<dbReference type="RefSeq" id="WP_198881022.1">
    <property type="nucleotide sequence ID" value="NZ_JAEKJA010000003.1"/>
</dbReference>
<dbReference type="CDD" id="cd00075">
    <property type="entry name" value="HATPase"/>
    <property type="match status" value="1"/>
</dbReference>
<dbReference type="InterPro" id="IPR005467">
    <property type="entry name" value="His_kinase_dom"/>
</dbReference>
<dbReference type="InterPro" id="IPR036890">
    <property type="entry name" value="HATPase_C_sf"/>
</dbReference>
<feature type="transmembrane region" description="Helical" evidence="10">
    <location>
        <begin position="156"/>
        <end position="179"/>
    </location>
</feature>
<dbReference type="Gene3D" id="3.30.565.10">
    <property type="entry name" value="Histidine kinase-like ATPase, C-terminal domain"/>
    <property type="match status" value="1"/>
</dbReference>
<keyword evidence="7" id="KW-0547">Nucleotide-binding</keyword>
<keyword evidence="10" id="KW-1133">Transmembrane helix</keyword>
<evidence type="ECO:0000256" key="8">
    <source>
        <dbReference type="ARBA" id="ARBA00022777"/>
    </source>
</evidence>
<evidence type="ECO:0000256" key="3">
    <source>
        <dbReference type="ARBA" id="ARBA00012438"/>
    </source>
</evidence>
<dbReference type="InterPro" id="IPR036097">
    <property type="entry name" value="HisK_dim/P_sf"/>
</dbReference>
<keyword evidence="4" id="KW-1003">Cell membrane</keyword>
<keyword evidence="6" id="KW-0808">Transferase</keyword>
<evidence type="ECO:0000259" key="11">
    <source>
        <dbReference type="PROSITE" id="PS50109"/>
    </source>
</evidence>
<dbReference type="Pfam" id="PF02518">
    <property type="entry name" value="HATPase_c"/>
    <property type="match status" value="1"/>
</dbReference>
<proteinExistence type="predicted"/>
<evidence type="ECO:0000259" key="12">
    <source>
        <dbReference type="PROSITE" id="PS50885"/>
    </source>
</evidence>
<dbReference type="CDD" id="cd00082">
    <property type="entry name" value="HisKA"/>
    <property type="match status" value="1"/>
</dbReference>
<comment type="caution">
    <text evidence="13">The sequence shown here is derived from an EMBL/GenBank/DDBJ whole genome shotgun (WGS) entry which is preliminary data.</text>
</comment>
<evidence type="ECO:0000313" key="14">
    <source>
        <dbReference type="Proteomes" id="UP000609531"/>
    </source>
</evidence>
<dbReference type="InterPro" id="IPR003594">
    <property type="entry name" value="HATPase_dom"/>
</dbReference>
<evidence type="ECO:0000256" key="10">
    <source>
        <dbReference type="SAM" id="Phobius"/>
    </source>
</evidence>
<dbReference type="EC" id="2.7.13.3" evidence="3"/>
<dbReference type="InterPro" id="IPR003661">
    <property type="entry name" value="HisK_dim/P_dom"/>
</dbReference>
<protein>
    <recommendedName>
        <fullName evidence="3">histidine kinase</fullName>
        <ecNumber evidence="3">2.7.13.3</ecNumber>
    </recommendedName>
</protein>
<evidence type="ECO:0000256" key="7">
    <source>
        <dbReference type="ARBA" id="ARBA00022741"/>
    </source>
</evidence>
<feature type="domain" description="Histidine kinase" evidence="11">
    <location>
        <begin position="242"/>
        <end position="444"/>
    </location>
</feature>
<dbReference type="PANTHER" id="PTHR44936">
    <property type="entry name" value="SENSOR PROTEIN CREC"/>
    <property type="match status" value="1"/>
</dbReference>
<evidence type="ECO:0000256" key="6">
    <source>
        <dbReference type="ARBA" id="ARBA00022679"/>
    </source>
</evidence>
<dbReference type="PROSITE" id="PS50109">
    <property type="entry name" value="HIS_KIN"/>
    <property type="match status" value="1"/>
</dbReference>
<evidence type="ECO:0000313" key="13">
    <source>
        <dbReference type="EMBL" id="MBJ3775139.1"/>
    </source>
</evidence>
<evidence type="ECO:0000256" key="9">
    <source>
        <dbReference type="ARBA" id="ARBA00022840"/>
    </source>
</evidence>
<dbReference type="GO" id="GO:0000155">
    <property type="term" value="F:phosphorelay sensor kinase activity"/>
    <property type="evidence" value="ECO:0007669"/>
    <property type="project" value="InterPro"/>
</dbReference>
<dbReference type="SUPFAM" id="SSF47384">
    <property type="entry name" value="Homodimeric domain of signal transducing histidine kinase"/>
    <property type="match status" value="1"/>
</dbReference>
<dbReference type="SMART" id="SM00304">
    <property type="entry name" value="HAMP"/>
    <property type="match status" value="1"/>
</dbReference>
<name>A0A934MK40_9HYPH</name>
<evidence type="ECO:0000256" key="1">
    <source>
        <dbReference type="ARBA" id="ARBA00000085"/>
    </source>
</evidence>
<dbReference type="SMART" id="SM00387">
    <property type="entry name" value="HATPase_c"/>
    <property type="match status" value="1"/>
</dbReference>
<dbReference type="GO" id="GO:0005524">
    <property type="term" value="F:ATP binding"/>
    <property type="evidence" value="ECO:0007669"/>
    <property type="project" value="UniProtKB-KW"/>
</dbReference>
<evidence type="ECO:0000256" key="2">
    <source>
        <dbReference type="ARBA" id="ARBA00004651"/>
    </source>
</evidence>
<dbReference type="PANTHER" id="PTHR44936:SF10">
    <property type="entry name" value="SENSOR PROTEIN RSTB"/>
    <property type="match status" value="1"/>
</dbReference>
<keyword evidence="14" id="KW-1185">Reference proteome</keyword>
<dbReference type="InterPro" id="IPR050980">
    <property type="entry name" value="2C_sensor_his_kinase"/>
</dbReference>
<evidence type="ECO:0000256" key="4">
    <source>
        <dbReference type="ARBA" id="ARBA00022475"/>
    </source>
</evidence>
<sequence length="447" mass="47153">MMLRLSLAARLTLIVFSTVMVGWLATISIYYQLRDTADDPAIPTPARLAAIVELIEATPPEERQRVVDALSSSTLSLAFESAPPPPGGEADILARYAPALGDRVATVEERAVPLPRRPFPTPRIVATPNGLEFRIALRTGETLMIRTVSGEVVNGIGLPVGVGAGLLGTFIALIALLVMQREMGPLRRLAAAADALDLSGPPALLSPSRSSAPEITSLISAFNRLQVRLSELMRARMAMIGGISHDVRTFATRLRLRLETLPEGETRDRAIADIVDMVHLLDDALMASRAGAGELSEELLEFDEIVAAEVEDRRATGGRADLTVAPEAKGAMVLGDRLALRRIVANLVDNALKYGGTAHVAVGLSGGDVALIVDDEGPGIPAEMASLLTEPFVRLETSRSRSTGGAGLGLAIVHGLLTAHGGNLAIETAPGGGARFVAHLPRFDINA</sequence>
<reference evidence="13" key="1">
    <citation type="submission" date="2020-12" db="EMBL/GenBank/DDBJ databases">
        <title>Bacterial taxonomy.</title>
        <authorList>
            <person name="Pan X."/>
        </authorList>
    </citation>
    <scope>NUCLEOTIDE SEQUENCE</scope>
    <source>
        <strain evidence="13">B2012</strain>
    </source>
</reference>
<gene>
    <name evidence="13" type="ORF">JCR33_05535</name>
</gene>
<dbReference type="InterPro" id="IPR004358">
    <property type="entry name" value="Sig_transdc_His_kin-like_C"/>
</dbReference>
<feature type="transmembrane region" description="Helical" evidence="10">
    <location>
        <begin position="7"/>
        <end position="31"/>
    </location>
</feature>
<dbReference type="AlphaFoldDB" id="A0A934MK40"/>
<dbReference type="PRINTS" id="PR00344">
    <property type="entry name" value="BCTRLSENSOR"/>
</dbReference>
<keyword evidence="8" id="KW-0418">Kinase</keyword>
<dbReference type="InterPro" id="IPR003660">
    <property type="entry name" value="HAMP_dom"/>
</dbReference>
<feature type="domain" description="HAMP" evidence="12">
    <location>
        <begin position="180"/>
        <end position="234"/>
    </location>
</feature>
<comment type="catalytic activity">
    <reaction evidence="1">
        <text>ATP + protein L-histidine = ADP + protein N-phospho-L-histidine.</text>
        <dbReference type="EC" id="2.7.13.3"/>
    </reaction>
</comment>
<comment type="subcellular location">
    <subcellularLocation>
        <location evidence="2">Cell membrane</location>
        <topology evidence="2">Multi-pass membrane protein</topology>
    </subcellularLocation>
</comment>
<keyword evidence="5" id="KW-0597">Phosphoprotein</keyword>
<keyword evidence="10" id="KW-0472">Membrane</keyword>
<keyword evidence="10" id="KW-0812">Transmembrane</keyword>
<keyword evidence="9" id="KW-0067">ATP-binding</keyword>